<name>A0A9W8IN64_9FUNG</name>
<reference evidence="3" key="1">
    <citation type="submission" date="2022-07" db="EMBL/GenBank/DDBJ databases">
        <title>Phylogenomic reconstructions and comparative analyses of Kickxellomycotina fungi.</title>
        <authorList>
            <person name="Reynolds N.K."/>
            <person name="Stajich J.E."/>
            <person name="Barry K."/>
            <person name="Grigoriev I.V."/>
            <person name="Crous P."/>
            <person name="Smith M.E."/>
        </authorList>
    </citation>
    <scope>NUCLEOTIDE SEQUENCE</scope>
    <source>
        <strain evidence="3">RSA 476</strain>
    </source>
</reference>
<dbReference type="CDD" id="cd07061">
    <property type="entry name" value="HP_HAP_like"/>
    <property type="match status" value="1"/>
</dbReference>
<keyword evidence="4" id="KW-1185">Reference proteome</keyword>
<dbReference type="Gene3D" id="3.40.50.1240">
    <property type="entry name" value="Phosphoglycerate mutase-like"/>
    <property type="match status" value="1"/>
</dbReference>
<dbReference type="AlphaFoldDB" id="A0A9W8IN64"/>
<dbReference type="InterPro" id="IPR000560">
    <property type="entry name" value="His_Pase_clade-2"/>
</dbReference>
<evidence type="ECO:0000313" key="4">
    <source>
        <dbReference type="Proteomes" id="UP001140074"/>
    </source>
</evidence>
<accession>A0A9W8IN64</accession>
<dbReference type="InterPro" id="IPR029033">
    <property type="entry name" value="His_PPase_superfam"/>
</dbReference>
<proteinExistence type="inferred from homology"/>
<evidence type="ECO:0000256" key="1">
    <source>
        <dbReference type="ARBA" id="ARBA00005375"/>
    </source>
</evidence>
<dbReference type="PANTHER" id="PTHR11567">
    <property type="entry name" value="ACID PHOSPHATASE-RELATED"/>
    <property type="match status" value="1"/>
</dbReference>
<dbReference type="InterPro" id="IPR050645">
    <property type="entry name" value="Histidine_acid_phosphatase"/>
</dbReference>
<feature type="signal peptide" evidence="2">
    <location>
        <begin position="1"/>
        <end position="25"/>
    </location>
</feature>
<organism evidence="3 4">
    <name type="scientific">Coemansia aciculifera</name>
    <dbReference type="NCBI Taxonomy" id="417176"/>
    <lineage>
        <taxon>Eukaryota</taxon>
        <taxon>Fungi</taxon>
        <taxon>Fungi incertae sedis</taxon>
        <taxon>Zoopagomycota</taxon>
        <taxon>Kickxellomycotina</taxon>
        <taxon>Kickxellomycetes</taxon>
        <taxon>Kickxellales</taxon>
        <taxon>Kickxellaceae</taxon>
        <taxon>Coemansia</taxon>
    </lineage>
</organism>
<keyword evidence="2" id="KW-0732">Signal</keyword>
<dbReference type="Proteomes" id="UP001140074">
    <property type="component" value="Unassembled WGS sequence"/>
</dbReference>
<dbReference type="InterPro" id="IPR033379">
    <property type="entry name" value="Acid_Pase_AS"/>
</dbReference>
<feature type="chain" id="PRO_5040857791" description="Phosphoglycerate mutase-like protein" evidence="2">
    <location>
        <begin position="26"/>
        <end position="465"/>
    </location>
</feature>
<dbReference type="Pfam" id="PF00328">
    <property type="entry name" value="His_Phos_2"/>
    <property type="match status" value="1"/>
</dbReference>
<dbReference type="PROSITE" id="PS00616">
    <property type="entry name" value="HIS_ACID_PHOSPHAT_1"/>
    <property type="match status" value="1"/>
</dbReference>
<gene>
    <name evidence="3" type="ORF">GGH94_000116</name>
</gene>
<dbReference type="EMBL" id="JANBUY010000003">
    <property type="protein sequence ID" value="KAJ2868416.1"/>
    <property type="molecule type" value="Genomic_DNA"/>
</dbReference>
<comment type="caution">
    <text evidence="3">The sequence shown here is derived from an EMBL/GenBank/DDBJ whole genome shotgun (WGS) entry which is preliminary data.</text>
</comment>
<dbReference type="SUPFAM" id="SSF53254">
    <property type="entry name" value="Phosphoglycerate mutase-like"/>
    <property type="match status" value="1"/>
</dbReference>
<protein>
    <recommendedName>
        <fullName evidence="5">Phosphoglycerate mutase-like protein</fullName>
    </recommendedName>
</protein>
<comment type="similarity">
    <text evidence="1">Belongs to the histidine acid phosphatase family.</text>
</comment>
<sequence>MGARSLNSAVVITVALVAAAAVANASPASSSSFGVGVSAYPFDDTSYNYCVAEYPDDQTYNAVPDAKLELVQMIVRHGDRTPVHLIPNDNTTWTCDGVAENIYLNGADQPATNTTGAFRQLIEIPSWNSKHGYANKVWRGSCDVGQLTDKGKSQHRLLGSKLRGIYVDKLGFLPAQLNNTDEIYARTTNVWRTKNSAESLLGSLWPNRDITPQTAIPFHTYPKEIETMYGNSDACGKIRTLDTKMTDSEQFQAFLKDQGPLMARLSGIFGVSGSDWRKSFDGYMDILQARHCHEVDLPCSDRASISGKATPKCATAEDSAQVLRNSHYEWTFKYRDHPLSHNYLRLVIGSLLGTLKDQVQEHIAGKTGDLKFALYSGHDSTVAPLLAVLQASNKNMLWPPYASNILFELWKKSDGSRVVRVIYNGQVLKLQPEFEWCDLNACPLDTFYKHLDEYIPESIVAECAQ</sequence>
<dbReference type="PANTHER" id="PTHR11567:SF195">
    <property type="entry name" value="ACID PHOSPHATASE, PUTATIVE (AFU_ORTHOLOGUE AFUA_3G14570)-RELATED"/>
    <property type="match status" value="1"/>
</dbReference>
<dbReference type="GO" id="GO:0016791">
    <property type="term" value="F:phosphatase activity"/>
    <property type="evidence" value="ECO:0007669"/>
    <property type="project" value="TreeGrafter"/>
</dbReference>
<evidence type="ECO:0008006" key="5">
    <source>
        <dbReference type="Google" id="ProtNLM"/>
    </source>
</evidence>
<evidence type="ECO:0000256" key="2">
    <source>
        <dbReference type="SAM" id="SignalP"/>
    </source>
</evidence>
<evidence type="ECO:0000313" key="3">
    <source>
        <dbReference type="EMBL" id="KAJ2868416.1"/>
    </source>
</evidence>